<name>A0A1M5P8S4_9ACTN</name>
<evidence type="ECO:0000256" key="2">
    <source>
        <dbReference type="ARBA" id="ARBA00022741"/>
    </source>
</evidence>
<keyword evidence="11" id="KW-0347">Helicase</keyword>
<dbReference type="SUPFAM" id="SSF52540">
    <property type="entry name" value="P-loop containing nucleoside triphosphate hydrolases"/>
    <property type="match status" value="1"/>
</dbReference>
<dbReference type="InterPro" id="IPR011545">
    <property type="entry name" value="DEAD/DEAH_box_helicase_dom"/>
</dbReference>
<dbReference type="GO" id="GO:0003677">
    <property type="term" value="F:DNA binding"/>
    <property type="evidence" value="ECO:0007669"/>
    <property type="project" value="UniProtKB-KW"/>
</dbReference>
<evidence type="ECO:0000256" key="5">
    <source>
        <dbReference type="ARBA" id="ARBA00023125"/>
    </source>
</evidence>
<dbReference type="PROSITE" id="PS00690">
    <property type="entry name" value="DEAH_ATP_HELICASE"/>
    <property type="match status" value="1"/>
</dbReference>
<dbReference type="RefSeq" id="WP_073391251.1">
    <property type="nucleotide sequence ID" value="NZ_FQVU01000004.1"/>
</dbReference>
<evidence type="ECO:0000259" key="9">
    <source>
        <dbReference type="PROSITE" id="PS51192"/>
    </source>
</evidence>
<evidence type="ECO:0000256" key="8">
    <source>
        <dbReference type="ARBA" id="ARBA00034808"/>
    </source>
</evidence>
<dbReference type="Gene3D" id="3.40.50.300">
    <property type="entry name" value="P-loop containing nucleotide triphosphate hydrolases"/>
    <property type="match status" value="2"/>
</dbReference>
<dbReference type="GO" id="GO:0006281">
    <property type="term" value="P:DNA repair"/>
    <property type="evidence" value="ECO:0007669"/>
    <property type="project" value="TreeGrafter"/>
</dbReference>
<dbReference type="GO" id="GO:0016787">
    <property type="term" value="F:hydrolase activity"/>
    <property type="evidence" value="ECO:0007669"/>
    <property type="project" value="UniProtKB-KW"/>
</dbReference>
<comment type="similarity">
    <text evidence="1">Belongs to the helicase family. RecQ subfamily.</text>
</comment>
<feature type="domain" description="Helicase C-terminal" evidence="10">
    <location>
        <begin position="235"/>
        <end position="387"/>
    </location>
</feature>
<keyword evidence="5" id="KW-0238">DNA-binding</keyword>
<dbReference type="GO" id="GO:0043590">
    <property type="term" value="C:bacterial nucleoid"/>
    <property type="evidence" value="ECO:0007669"/>
    <property type="project" value="TreeGrafter"/>
</dbReference>
<dbReference type="InterPro" id="IPR002464">
    <property type="entry name" value="DNA/RNA_helicase_DEAH_CS"/>
</dbReference>
<keyword evidence="6" id="KW-0413">Isomerase</keyword>
<dbReference type="GO" id="GO:0006310">
    <property type="term" value="P:DNA recombination"/>
    <property type="evidence" value="ECO:0007669"/>
    <property type="project" value="TreeGrafter"/>
</dbReference>
<dbReference type="Proteomes" id="UP000186132">
    <property type="component" value="Unassembled WGS sequence"/>
</dbReference>
<dbReference type="GO" id="GO:0005737">
    <property type="term" value="C:cytoplasm"/>
    <property type="evidence" value="ECO:0007669"/>
    <property type="project" value="TreeGrafter"/>
</dbReference>
<dbReference type="PROSITE" id="PS51194">
    <property type="entry name" value="HELICASE_CTER"/>
    <property type="match status" value="1"/>
</dbReference>
<dbReference type="EMBL" id="FQVU01000004">
    <property type="protein sequence ID" value="SHG98190.1"/>
    <property type="molecule type" value="Genomic_DNA"/>
</dbReference>
<keyword evidence="3" id="KW-0378">Hydrolase</keyword>
<dbReference type="Pfam" id="PF00271">
    <property type="entry name" value="Helicase_C"/>
    <property type="match status" value="1"/>
</dbReference>
<dbReference type="OrthoDB" id="9760034at2"/>
<evidence type="ECO:0000259" key="10">
    <source>
        <dbReference type="PROSITE" id="PS51194"/>
    </source>
</evidence>
<protein>
    <recommendedName>
        <fullName evidence="8">DNA 3'-5' helicase</fullName>
        <ecNumber evidence="8">5.6.2.4</ecNumber>
    </recommendedName>
</protein>
<dbReference type="GO" id="GO:0043138">
    <property type="term" value="F:3'-5' DNA helicase activity"/>
    <property type="evidence" value="ECO:0007669"/>
    <property type="project" value="UniProtKB-EC"/>
</dbReference>
<dbReference type="InterPro" id="IPR029057">
    <property type="entry name" value="PRTase-like"/>
</dbReference>
<dbReference type="PANTHER" id="PTHR13710:SF105">
    <property type="entry name" value="ATP-DEPENDENT DNA HELICASE Q1"/>
    <property type="match status" value="1"/>
</dbReference>
<dbReference type="PROSITE" id="PS51192">
    <property type="entry name" value="HELICASE_ATP_BIND_1"/>
    <property type="match status" value="1"/>
</dbReference>
<dbReference type="GO" id="GO:0030894">
    <property type="term" value="C:replisome"/>
    <property type="evidence" value="ECO:0007669"/>
    <property type="project" value="TreeGrafter"/>
</dbReference>
<evidence type="ECO:0000313" key="11">
    <source>
        <dbReference type="EMBL" id="SHG98190.1"/>
    </source>
</evidence>
<evidence type="ECO:0000256" key="7">
    <source>
        <dbReference type="ARBA" id="ARBA00034617"/>
    </source>
</evidence>
<dbReference type="InterPro" id="IPR027417">
    <property type="entry name" value="P-loop_NTPase"/>
</dbReference>
<dbReference type="STRING" id="1206085.SAMN05443575_3010"/>
<reference evidence="11 12" key="1">
    <citation type="submission" date="2016-11" db="EMBL/GenBank/DDBJ databases">
        <authorList>
            <person name="Jaros S."/>
            <person name="Januszkiewicz K."/>
            <person name="Wedrychowicz H."/>
        </authorList>
    </citation>
    <scope>NUCLEOTIDE SEQUENCE [LARGE SCALE GENOMIC DNA]</scope>
    <source>
        <strain evidence="11 12">DSM 45627</strain>
    </source>
</reference>
<dbReference type="SUPFAM" id="SSF53271">
    <property type="entry name" value="PRTase-like"/>
    <property type="match status" value="1"/>
</dbReference>
<comment type="catalytic activity">
    <reaction evidence="7">
        <text>Couples ATP hydrolysis with the unwinding of duplex DNA by translocating in the 3'-5' direction.</text>
        <dbReference type="EC" id="5.6.2.4"/>
    </reaction>
</comment>
<keyword evidence="2" id="KW-0547">Nucleotide-binding</keyword>
<dbReference type="Pfam" id="PF00270">
    <property type="entry name" value="DEAD"/>
    <property type="match status" value="1"/>
</dbReference>
<evidence type="ECO:0000256" key="1">
    <source>
        <dbReference type="ARBA" id="ARBA00005446"/>
    </source>
</evidence>
<evidence type="ECO:0000313" key="12">
    <source>
        <dbReference type="Proteomes" id="UP000186132"/>
    </source>
</evidence>
<organism evidence="11 12">
    <name type="scientific">Jatrophihabitans endophyticus</name>
    <dbReference type="NCBI Taxonomy" id="1206085"/>
    <lineage>
        <taxon>Bacteria</taxon>
        <taxon>Bacillati</taxon>
        <taxon>Actinomycetota</taxon>
        <taxon>Actinomycetes</taxon>
        <taxon>Jatrophihabitantales</taxon>
        <taxon>Jatrophihabitantaceae</taxon>
        <taxon>Jatrophihabitans</taxon>
    </lineage>
</organism>
<dbReference type="GO" id="GO:0009378">
    <property type="term" value="F:four-way junction helicase activity"/>
    <property type="evidence" value="ECO:0007669"/>
    <property type="project" value="TreeGrafter"/>
</dbReference>
<evidence type="ECO:0000256" key="3">
    <source>
        <dbReference type="ARBA" id="ARBA00022801"/>
    </source>
</evidence>
<dbReference type="AlphaFoldDB" id="A0A1M5P8S4"/>
<evidence type="ECO:0000256" key="4">
    <source>
        <dbReference type="ARBA" id="ARBA00022840"/>
    </source>
</evidence>
<dbReference type="InterPro" id="IPR001650">
    <property type="entry name" value="Helicase_C-like"/>
</dbReference>
<keyword evidence="4" id="KW-0067">ATP-binding</keyword>
<proteinExistence type="inferred from homology"/>
<dbReference type="SMART" id="SM00490">
    <property type="entry name" value="HELICc"/>
    <property type="match status" value="1"/>
</dbReference>
<dbReference type="SMART" id="SM00487">
    <property type="entry name" value="DEXDc"/>
    <property type="match status" value="1"/>
</dbReference>
<keyword evidence="12" id="KW-1185">Reference proteome</keyword>
<dbReference type="PANTHER" id="PTHR13710">
    <property type="entry name" value="DNA HELICASE RECQ FAMILY MEMBER"/>
    <property type="match status" value="1"/>
</dbReference>
<dbReference type="GO" id="GO:0005524">
    <property type="term" value="F:ATP binding"/>
    <property type="evidence" value="ECO:0007669"/>
    <property type="project" value="UniProtKB-KW"/>
</dbReference>
<gene>
    <name evidence="11" type="ORF">SAMN05443575_3010</name>
</gene>
<evidence type="ECO:0000256" key="6">
    <source>
        <dbReference type="ARBA" id="ARBA00023235"/>
    </source>
</evidence>
<sequence>MTATVDLRSAAQEHLVRLAGPSAHLRDDQWRAIEALVARRRKAVVIQRTGWGKSAVYWIAAGLRRAQGFGPTLVISPLLALMRDQVAAAERSGLRAVTLNSANIDDWPAIEAQIAADEVDVLLISPERLNSFGFRQRVLPHLAARIGMLVVDEAHCVSDWGSDFRADYRRIRDVLAGLPEGTPVLATTATANDRVTADVAAQLGTDTLTLRGSLDRESLALSVIDTPDVATAYAWIADALTGDDLPGSGLIYTLTVAGTTQLADFLRDRGHAVAPYSSATPPEERAEIERRLLAHELRAVVATSSLGMGLDHPTLGFVVNLGAPASPISYYQQVGRAGRALDVAQAVLLPTAADTRIWAYFDSTAFPAEDRVRRVLDVVADGPTTLPRIEADSGLRRGRLETLLKVLDVEGAVERADGGWVATGREWRYDGERYAGIAAARKREQAAMLAYERADTCLMQQLRHELDDTTGSDCGRCAVCTGRLPAPGTSPSPETVRAAVTHLRSQTTVLEPRKMWPSGLPRDGSGAPARRGKITESARAEAGRALAVAEDPAWSGAVAAAFAADEPMSQELFDGLVATLSRWGWPAGRPTWVTWVPSRTRPALLADAARRLAELGRMAVATPLRADGPGSQRDAATNVDSAAGALARLSVDGEVPPGPVLLLDDTTRSGFTFTVAAALLREHGAGPVYPLALHKTF</sequence>
<feature type="domain" description="Helicase ATP-binding" evidence="9">
    <location>
        <begin position="34"/>
        <end position="209"/>
    </location>
</feature>
<dbReference type="EC" id="5.6.2.4" evidence="8"/>
<dbReference type="InterPro" id="IPR014001">
    <property type="entry name" value="Helicase_ATP-bd"/>
</dbReference>
<accession>A0A1M5P8S4</accession>